<name>A0ABR1KTW0_9PEZI</name>
<dbReference type="PANTHER" id="PTHR47563:SF1">
    <property type="entry name" value="PROTEIN FMP25, MITOCHONDRIAL"/>
    <property type="match status" value="1"/>
</dbReference>
<dbReference type="PROSITE" id="PS00626">
    <property type="entry name" value="RCC1_2"/>
    <property type="match status" value="1"/>
</dbReference>
<reference evidence="2 3" key="1">
    <citation type="submission" date="2024-04" db="EMBL/GenBank/DDBJ databases">
        <title>Phyllosticta paracitricarpa is synonymous to the EU quarantine fungus P. citricarpa based on phylogenomic analyses.</title>
        <authorList>
            <consortium name="Lawrence Berkeley National Laboratory"/>
            <person name="Van Ingen-Buijs V.A."/>
            <person name="Van Westerhoven A.C."/>
            <person name="Haridas S."/>
            <person name="Skiadas P."/>
            <person name="Martin F."/>
            <person name="Groenewald J.Z."/>
            <person name="Crous P.W."/>
            <person name="Seidl M.F."/>
        </authorList>
    </citation>
    <scope>NUCLEOTIDE SEQUENCE [LARGE SCALE GENOMIC DNA]</scope>
    <source>
        <strain evidence="2 3">CBS 123371</strain>
    </source>
</reference>
<dbReference type="InterPro" id="IPR009091">
    <property type="entry name" value="RCC1/BLIP-II"/>
</dbReference>
<dbReference type="PANTHER" id="PTHR47563">
    <property type="entry name" value="PROTEIN FMP25, MITOCHONDRIAL"/>
    <property type="match status" value="1"/>
</dbReference>
<dbReference type="EMBL" id="JBBPHU010000002">
    <property type="protein sequence ID" value="KAK7521628.1"/>
    <property type="molecule type" value="Genomic_DNA"/>
</dbReference>
<dbReference type="InterPro" id="IPR000408">
    <property type="entry name" value="Reg_chr_condens"/>
</dbReference>
<dbReference type="Gene3D" id="2.130.10.30">
    <property type="entry name" value="Regulator of chromosome condensation 1/beta-lactamase-inhibitor protein II"/>
    <property type="match status" value="1"/>
</dbReference>
<dbReference type="InterPro" id="IPR053245">
    <property type="entry name" value="MitoProcess-Associated"/>
</dbReference>
<evidence type="ECO:0000313" key="3">
    <source>
        <dbReference type="Proteomes" id="UP001363622"/>
    </source>
</evidence>
<evidence type="ECO:0000256" key="1">
    <source>
        <dbReference type="PROSITE-ProRule" id="PRU00235"/>
    </source>
</evidence>
<protein>
    <submittedName>
        <fullName evidence="2">Regulator of chromosome condensation 1/beta-lactamase-inhibitor protein II</fullName>
    </submittedName>
</protein>
<evidence type="ECO:0000313" key="2">
    <source>
        <dbReference type="EMBL" id="KAK7521628.1"/>
    </source>
</evidence>
<feature type="repeat" description="RCC1" evidence="1">
    <location>
        <begin position="288"/>
        <end position="351"/>
    </location>
</feature>
<dbReference type="Pfam" id="PF13540">
    <property type="entry name" value="RCC1_2"/>
    <property type="match status" value="1"/>
</dbReference>
<feature type="repeat" description="RCC1" evidence="1">
    <location>
        <begin position="438"/>
        <end position="503"/>
    </location>
</feature>
<gene>
    <name evidence="2" type="ORF">IWZ03DRAFT_98099</name>
</gene>
<comment type="caution">
    <text evidence="2">The sequence shown here is derived from an EMBL/GenBank/DDBJ whole genome shotgun (WGS) entry which is preliminary data.</text>
</comment>
<dbReference type="SUPFAM" id="SSF50985">
    <property type="entry name" value="RCC1/BLIP-II"/>
    <property type="match status" value="1"/>
</dbReference>
<sequence>MIPSRSLRQSSRRINKAAAATRIPRGKLNATAKNSAAASAVSSQNAPAKPARIPGWMVIFFGLGSAAAFYQYSAGNTIRRKVYADEPEKPEVELTFEKRLKKGTTKEENRDILSSQHLQVKRSWESPGVYAWGSNSGKVVAPDSDEQYIKTPRRIPFFDGLLLRDLKLDRYFGAAINENGDLLQWGTGYDKDIAQPAATLRGKNLKSLVLSKDRIFGLSSNGKVYSVPVSKSEQEAGSKPAEGSWIPFWSWRSPISYRKIEPKDMGFGEKITDIAGGQEHLLMLTSKGRVFSAAASALDYPSKGQLGVPGLSWSNRPEGSYDQPHELTTLRGFEIAKIAAGDFHSLVADRDGRVFSFGDNSMGQLGFDYDPDAGNVDAPSLLPFYNLYRGSGLQPRVTGLAAGGNNSYFTVDATRVSNPGSENEEASIARRNLGRVTADTWACGQGIWGQLGNGRWTHLQGTPTKIPSLSGLFEFDEITNKVVPIRLANLSVGANHVAAVMSNIAQLSAGTVAGASKKDTYTENETNWGADIVFFGKNESYQIGTGKRNNVSQPTYIQPLDQLAERKVRGKEEHRFQITPKKKVKIGGRWVEMEQRVQCGREVTAVYSGV</sequence>
<keyword evidence="3" id="KW-1185">Reference proteome</keyword>
<proteinExistence type="predicted"/>
<organism evidence="2 3">
    <name type="scientific">Phyllosticta citriasiana</name>
    <dbReference type="NCBI Taxonomy" id="595635"/>
    <lineage>
        <taxon>Eukaryota</taxon>
        <taxon>Fungi</taxon>
        <taxon>Dikarya</taxon>
        <taxon>Ascomycota</taxon>
        <taxon>Pezizomycotina</taxon>
        <taxon>Dothideomycetes</taxon>
        <taxon>Dothideomycetes incertae sedis</taxon>
        <taxon>Botryosphaeriales</taxon>
        <taxon>Phyllostictaceae</taxon>
        <taxon>Phyllosticta</taxon>
    </lineage>
</organism>
<dbReference type="PROSITE" id="PS50012">
    <property type="entry name" value="RCC1_3"/>
    <property type="match status" value="3"/>
</dbReference>
<feature type="repeat" description="RCC1" evidence="1">
    <location>
        <begin position="352"/>
        <end position="413"/>
    </location>
</feature>
<dbReference type="Proteomes" id="UP001363622">
    <property type="component" value="Unassembled WGS sequence"/>
</dbReference>
<accession>A0ABR1KTW0</accession>